<organism evidence="1 2">
    <name type="scientific">Echinops telfairi</name>
    <name type="common">Lesser hedgehog tenrec</name>
    <dbReference type="NCBI Taxonomy" id="9371"/>
    <lineage>
        <taxon>Eukaryota</taxon>
        <taxon>Metazoa</taxon>
        <taxon>Chordata</taxon>
        <taxon>Craniata</taxon>
        <taxon>Vertebrata</taxon>
        <taxon>Euteleostomi</taxon>
        <taxon>Mammalia</taxon>
        <taxon>Eutheria</taxon>
        <taxon>Afrotheria</taxon>
        <taxon>Tenrecidae</taxon>
        <taxon>Tenrecinae</taxon>
        <taxon>Echinops</taxon>
    </lineage>
</organism>
<gene>
    <name evidence="2" type="primary">CD4</name>
</gene>
<dbReference type="RefSeq" id="XP_045151933.1">
    <property type="nucleotide sequence ID" value="XM_045295998.1"/>
</dbReference>
<sequence>MPGGPSFRKQLVVLQLALLWAAALGKEVVLGEVGKTAELPCKSTSHFFIWKTNGTKLVSKQNQHCLKEGPCPWSCPASSMWLLLPGPVQQNRYECKKSEWDQGSFPMIIRNLEMRDSGNYICEVQTGRNEVQLLVFKLKSSPGTRLLQGQKLTLTLESPVGSNPSVQWKHPMANNRNEDKSFSVAQVQSQHSGTWTCTVSQGQKTLELRVNIQVLSFQNEATIIYKKDGEQAKFSFPLNFQGENLNGELTWQEEGTSSPRTWISFSFKNQKVTTTSDSKFQLDSSMPLTFTMPQALPQYAGCGNLTLRLPGEGTVQQKVSLVVMRVAQSQNKLLCEVLGPVPSTMMLSLQLENQTAKISRKQKLVQVSDLETGTWFCRLSDKSNVLLEYTAKVSPPDHFSNQPAILLGAGLGGGLLLILLVCCILCVTCRNRRRKAQRMSQIKRLLSEKKTCQCPHRLQKTCHLV</sequence>
<proteinExistence type="predicted"/>
<evidence type="ECO:0000313" key="2">
    <source>
        <dbReference type="RefSeq" id="XP_045151933.1"/>
    </source>
</evidence>
<name>A0AC55DJM2_ECHTE</name>
<dbReference type="Proteomes" id="UP000694863">
    <property type="component" value="Unplaced"/>
</dbReference>
<keyword evidence="1" id="KW-1185">Reference proteome</keyword>
<accession>A0AC55DJM2</accession>
<protein>
    <submittedName>
        <fullName evidence="2">T-cell surface glycoprotein CD4</fullName>
    </submittedName>
</protein>
<reference evidence="2" key="1">
    <citation type="submission" date="2025-08" db="UniProtKB">
        <authorList>
            <consortium name="RefSeq"/>
        </authorList>
    </citation>
    <scope>IDENTIFICATION</scope>
</reference>
<evidence type="ECO:0000313" key="1">
    <source>
        <dbReference type="Proteomes" id="UP000694863"/>
    </source>
</evidence>